<proteinExistence type="predicted"/>
<protein>
    <submittedName>
        <fullName evidence="1">Uncharacterized protein</fullName>
    </submittedName>
</protein>
<accession>A0A4Z0Q1T4</accession>
<reference evidence="1 2" key="1">
    <citation type="submission" date="2019-04" db="EMBL/GenBank/DDBJ databases">
        <authorList>
            <person name="Feng G."/>
            <person name="Zhang J."/>
            <person name="Zhu H."/>
        </authorList>
    </citation>
    <scope>NUCLEOTIDE SEQUENCE [LARGE SCALE GENOMIC DNA]</scope>
    <source>
        <strain evidence="1 2">9PBR-1</strain>
    </source>
</reference>
<name>A0A4Z0Q1T4_9BACT</name>
<dbReference type="RefSeq" id="WP_135397390.1">
    <property type="nucleotide sequence ID" value="NZ_SRMB01000004.1"/>
</dbReference>
<comment type="caution">
    <text evidence="1">The sequence shown here is derived from an EMBL/GenBank/DDBJ whole genome shotgun (WGS) entry which is preliminary data.</text>
</comment>
<organism evidence="1 2">
    <name type="scientific">Hymenobacter metallicola</name>
    <dbReference type="NCBI Taxonomy" id="2563114"/>
    <lineage>
        <taxon>Bacteria</taxon>
        <taxon>Pseudomonadati</taxon>
        <taxon>Bacteroidota</taxon>
        <taxon>Cytophagia</taxon>
        <taxon>Cytophagales</taxon>
        <taxon>Hymenobacteraceae</taxon>
        <taxon>Hymenobacter</taxon>
    </lineage>
</organism>
<evidence type="ECO:0000313" key="2">
    <source>
        <dbReference type="Proteomes" id="UP000298471"/>
    </source>
</evidence>
<dbReference type="Proteomes" id="UP000298471">
    <property type="component" value="Unassembled WGS sequence"/>
</dbReference>
<evidence type="ECO:0000313" key="1">
    <source>
        <dbReference type="EMBL" id="TGE23564.1"/>
    </source>
</evidence>
<sequence length="170" mass="19889">MPSFSEQMPTRYRVKVFSLLTSLLPSLLRRPKMIAWLQVLHTPLLDLYEQFAQHVATTATELSYNGQTMLLEKALNDRFDPVFTRIRIINSDTDLSPVYLNFVSEQQPMPISYFAYEGEPLLYMASWIDFMNQTGFTVRVPRSLENQEAPLQARIKQLKLALIRHRIVYF</sequence>
<dbReference type="AlphaFoldDB" id="A0A4Z0Q1T4"/>
<dbReference type="EMBL" id="SRMB01000004">
    <property type="protein sequence ID" value="TGE23564.1"/>
    <property type="molecule type" value="Genomic_DNA"/>
</dbReference>
<keyword evidence="2" id="KW-1185">Reference proteome</keyword>
<gene>
    <name evidence="1" type="ORF">E5K02_20475</name>
</gene>
<dbReference type="OrthoDB" id="1072575at2"/>